<evidence type="ECO:0000313" key="2">
    <source>
        <dbReference type="EMBL" id="JAI32288.1"/>
    </source>
</evidence>
<feature type="region of interest" description="Disordered" evidence="1">
    <location>
        <begin position="196"/>
        <end position="225"/>
    </location>
</feature>
<name>A0A0K8V0I1_BACLA</name>
<reference evidence="2" key="1">
    <citation type="submission" date="2015-06" db="EMBL/GenBank/DDBJ databases">
        <authorList>
            <person name="Hoefler B.C."/>
            <person name="Straight P.D."/>
        </authorList>
    </citation>
    <scope>NUCLEOTIDE SEQUENCE</scope>
</reference>
<dbReference type="OrthoDB" id="7883759at2759"/>
<protein>
    <submittedName>
        <fullName evidence="2">Uncharacterized protein</fullName>
    </submittedName>
</protein>
<feature type="compositionally biased region" description="Basic and acidic residues" evidence="1">
    <location>
        <begin position="196"/>
        <end position="207"/>
    </location>
</feature>
<organism evidence="2">
    <name type="scientific">Bactrocera latifrons</name>
    <name type="common">Malaysian fruit fly</name>
    <name type="synonym">Chaetodacus latifrons</name>
    <dbReference type="NCBI Taxonomy" id="174628"/>
    <lineage>
        <taxon>Eukaryota</taxon>
        <taxon>Metazoa</taxon>
        <taxon>Ecdysozoa</taxon>
        <taxon>Arthropoda</taxon>
        <taxon>Hexapoda</taxon>
        <taxon>Insecta</taxon>
        <taxon>Pterygota</taxon>
        <taxon>Neoptera</taxon>
        <taxon>Endopterygota</taxon>
        <taxon>Diptera</taxon>
        <taxon>Brachycera</taxon>
        <taxon>Muscomorpha</taxon>
        <taxon>Tephritoidea</taxon>
        <taxon>Tephritidae</taxon>
        <taxon>Bactrocera</taxon>
        <taxon>Bactrocera</taxon>
    </lineage>
</organism>
<dbReference type="EMBL" id="GDHF01020026">
    <property type="protein sequence ID" value="JAI32288.1"/>
    <property type="molecule type" value="Transcribed_RNA"/>
</dbReference>
<proteinExistence type="predicted"/>
<gene>
    <name evidence="2" type="ORF">c4_g1_i1</name>
</gene>
<evidence type="ECO:0000256" key="1">
    <source>
        <dbReference type="SAM" id="MobiDB-lite"/>
    </source>
</evidence>
<dbReference type="AlphaFoldDB" id="A0A0K8V0I1"/>
<accession>A0A0K8V0I1</accession>
<sequence>MFLSRMELRSAKQKDYKSILINLGLYEDGMKLEEMQQVMQVLEESVLECETVFFENDLERALKESELDFDQMYCDKHSSTLIKPDHNRNCNAIRLLSQCPNTPVTCIPNSDALPFDSPEIASEKIAVKAIVHHDLNYSPPQVELEFGKPLQLNFKFPSKKYNQDNNSLKKKMEEKNENSDVHIIKRTRLLTSPLEIDRNSVETHSQCDSDELGPISDDSHSDPSF</sequence>